<dbReference type="InterPro" id="IPR013941">
    <property type="entry name" value="ZDS1_C"/>
</dbReference>
<keyword evidence="4" id="KW-1185">Reference proteome</keyword>
<feature type="compositionally biased region" description="Polar residues" evidence="1">
    <location>
        <begin position="386"/>
        <end position="395"/>
    </location>
</feature>
<feature type="domain" description="Protein Zds1 C-terminal" evidence="2">
    <location>
        <begin position="759"/>
        <end position="811"/>
    </location>
</feature>
<dbReference type="GeneID" id="39575816"/>
<dbReference type="PANTHER" id="PTHR28089">
    <property type="entry name" value="PROTEIN ZDS1-RELATED"/>
    <property type="match status" value="1"/>
</dbReference>
<accession>A0A3N2PQ07</accession>
<feature type="compositionally biased region" description="Low complexity" evidence="1">
    <location>
        <begin position="623"/>
        <end position="640"/>
    </location>
</feature>
<evidence type="ECO:0000313" key="3">
    <source>
        <dbReference type="EMBL" id="ROT36510.1"/>
    </source>
</evidence>
<feature type="compositionally biased region" description="Basic and acidic residues" evidence="1">
    <location>
        <begin position="749"/>
        <end position="761"/>
    </location>
</feature>
<dbReference type="Proteomes" id="UP000272025">
    <property type="component" value="Unassembled WGS sequence"/>
</dbReference>
<feature type="compositionally biased region" description="Polar residues" evidence="1">
    <location>
        <begin position="332"/>
        <end position="341"/>
    </location>
</feature>
<feature type="compositionally biased region" description="Basic and acidic residues" evidence="1">
    <location>
        <begin position="684"/>
        <end position="721"/>
    </location>
</feature>
<feature type="region of interest" description="Disordered" evidence="1">
    <location>
        <begin position="817"/>
        <end position="859"/>
    </location>
</feature>
<feature type="compositionally biased region" description="Polar residues" evidence="1">
    <location>
        <begin position="590"/>
        <end position="599"/>
    </location>
</feature>
<feature type="compositionally biased region" description="Polar residues" evidence="1">
    <location>
        <begin position="416"/>
        <end position="426"/>
    </location>
</feature>
<evidence type="ECO:0000256" key="1">
    <source>
        <dbReference type="SAM" id="MobiDB-lite"/>
    </source>
</evidence>
<dbReference type="GO" id="GO:0030010">
    <property type="term" value="P:establishment of cell polarity"/>
    <property type="evidence" value="ECO:0007669"/>
    <property type="project" value="TreeGrafter"/>
</dbReference>
<feature type="compositionally biased region" description="Basic residues" evidence="1">
    <location>
        <begin position="732"/>
        <end position="747"/>
    </location>
</feature>
<feature type="compositionally biased region" description="Low complexity" evidence="1">
    <location>
        <begin position="549"/>
        <end position="566"/>
    </location>
</feature>
<feature type="compositionally biased region" description="Basic and acidic residues" evidence="1">
    <location>
        <begin position="605"/>
        <end position="621"/>
    </location>
</feature>
<dbReference type="OrthoDB" id="5589766at2759"/>
<reference evidence="3 4" key="1">
    <citation type="journal article" date="2018" name="Mol. Ecol.">
        <title>The obligate alkalophilic soda-lake fungus Sodiomyces alkalinus has shifted to a protein diet.</title>
        <authorList>
            <person name="Grum-Grzhimaylo A.A."/>
            <person name="Falkoski D.L."/>
            <person name="van den Heuvel J."/>
            <person name="Valero-Jimenez C.A."/>
            <person name="Min B."/>
            <person name="Choi I.G."/>
            <person name="Lipzen A."/>
            <person name="Daum C.G."/>
            <person name="Aanen D.K."/>
            <person name="Tsang A."/>
            <person name="Henrissat B."/>
            <person name="Bilanenko E.N."/>
            <person name="de Vries R.P."/>
            <person name="van Kan J.A.L."/>
            <person name="Grigoriev I.V."/>
            <person name="Debets A.J.M."/>
        </authorList>
    </citation>
    <scope>NUCLEOTIDE SEQUENCE [LARGE SCALE GENOMIC DNA]</scope>
    <source>
        <strain evidence="3 4">F11</strain>
    </source>
</reference>
<dbReference type="STRING" id="1314773.A0A3N2PQ07"/>
<dbReference type="PANTHER" id="PTHR28089:SF1">
    <property type="entry name" value="PROTEIN ZDS1-RELATED"/>
    <property type="match status" value="1"/>
</dbReference>
<feature type="compositionally biased region" description="Polar residues" evidence="1">
    <location>
        <begin position="457"/>
        <end position="477"/>
    </location>
</feature>
<dbReference type="InterPro" id="IPR040206">
    <property type="entry name" value="Zds1/2"/>
</dbReference>
<organism evidence="3 4">
    <name type="scientific">Sodiomyces alkalinus (strain CBS 110278 / VKM F-3762 / F11)</name>
    <name type="common">Alkaliphilic filamentous fungus</name>
    <dbReference type="NCBI Taxonomy" id="1314773"/>
    <lineage>
        <taxon>Eukaryota</taxon>
        <taxon>Fungi</taxon>
        <taxon>Dikarya</taxon>
        <taxon>Ascomycota</taxon>
        <taxon>Pezizomycotina</taxon>
        <taxon>Sordariomycetes</taxon>
        <taxon>Hypocreomycetidae</taxon>
        <taxon>Glomerellales</taxon>
        <taxon>Plectosphaerellaceae</taxon>
        <taxon>Sodiomyces</taxon>
    </lineage>
</organism>
<dbReference type="Pfam" id="PF08632">
    <property type="entry name" value="Zds_C"/>
    <property type="match status" value="1"/>
</dbReference>
<feature type="region of interest" description="Disordered" evidence="1">
    <location>
        <begin position="248"/>
        <end position="761"/>
    </location>
</feature>
<gene>
    <name evidence="3" type="ORF">SODALDRAFT_220862</name>
</gene>
<evidence type="ECO:0000259" key="2">
    <source>
        <dbReference type="SMART" id="SM01327"/>
    </source>
</evidence>
<feature type="compositionally biased region" description="Basic and acidic residues" evidence="1">
    <location>
        <begin position="826"/>
        <end position="838"/>
    </location>
</feature>
<dbReference type="RefSeq" id="XP_028464316.1">
    <property type="nucleotide sequence ID" value="XM_028607338.1"/>
</dbReference>
<proteinExistence type="predicted"/>
<feature type="compositionally biased region" description="Low complexity" evidence="1">
    <location>
        <begin position="840"/>
        <end position="849"/>
    </location>
</feature>
<protein>
    <recommendedName>
        <fullName evidence="2">Protein Zds1 C-terminal domain-containing protein</fullName>
    </recommendedName>
</protein>
<feature type="compositionally biased region" description="Basic and acidic residues" evidence="1">
    <location>
        <begin position="314"/>
        <end position="331"/>
    </location>
</feature>
<dbReference type="GO" id="GO:0010971">
    <property type="term" value="P:positive regulation of G2/M transition of mitotic cell cycle"/>
    <property type="evidence" value="ECO:0007669"/>
    <property type="project" value="TreeGrafter"/>
</dbReference>
<dbReference type="EMBL" id="ML119059">
    <property type="protein sequence ID" value="ROT36510.1"/>
    <property type="molecule type" value="Genomic_DNA"/>
</dbReference>
<dbReference type="AlphaFoldDB" id="A0A3N2PQ07"/>
<sequence>MMTSSQPRGDVGGSFASRRGHGSQLSISDPSHHVTEAIGTLYGDEDDYSNDQRPLSFMPNSQPEQMHRHNPADSPNNEDPRDSRRALLRSNSDQSGIPSTTNGGGSSPQLKKAHTMPVGAPGHRGGGLFENGTMSPVSPAFSLRDVQADSSQFAITNIEHPNDIAQELSNLQALRRMSMDVGNNSDPDLLPFSGLSLTAIPSIAPSGGDDEADPSRLLWVPAAVHPELAPTEFKNFLENRVKTIRRRSGTGDSLLSPDGLDRSNSGGLKRKKSMLSRQIDNTGGRAADSYIDGAERLDSKRSSENSMGELSLEELVKDPTRAVQRLARETKQSPSTGSGSSADDAPILPMAPGMGLRRSTRTTYRKGGSMRSGERLSLGKRVSAARRSQTGSESPETAPPPGDAPPGHKLGRVQSEPISENFSRPNRSMRRAQLFAHPESHASLTGGEDLSLADVSDATSATGSVQDVLTTRASPASESKGPVPQKMDSPLREEEPSQPTETDEITRPYPQRSSSSTKTNQDMALRHMTPDELSVQANKRPAAVRSPHSSSSVPTLQQQQQLSQQLNHAAPQPQSLNDMASHPSPIPGSGATSTDSLTFIPTLPPEERKIEKKSKKDKDDDSSSVFSSKSSSGWSKWLKGSGEDKEKKRKEDEKKKSSKSLVEKAQDNVRLDVLQNSIESAVNKGRESLHLDRENVDAKPAEERKREGSRKSDPSKKEKEGGGLFSSLFGGSKRKSDKQTVSKKGHQPRVSEERPYRPLRPDVDYPWTRFPLLEERAIYRMAHIKLANPRRSLASQVLLSNFMYNYLAIVQAMHPQAQIPQSPQQRRLEEERRRREQEEQYLAQQQMQQETDQDALDDYNYEYHRV</sequence>
<dbReference type="SMART" id="SM01327">
    <property type="entry name" value="Zds_C"/>
    <property type="match status" value="1"/>
</dbReference>
<feature type="compositionally biased region" description="Basic and acidic residues" evidence="1">
    <location>
        <begin position="641"/>
        <end position="670"/>
    </location>
</feature>
<dbReference type="GO" id="GO:0005737">
    <property type="term" value="C:cytoplasm"/>
    <property type="evidence" value="ECO:0007669"/>
    <property type="project" value="TreeGrafter"/>
</dbReference>
<feature type="compositionally biased region" description="Basic and acidic residues" evidence="1">
    <location>
        <begin position="293"/>
        <end position="303"/>
    </location>
</feature>
<feature type="region of interest" description="Disordered" evidence="1">
    <location>
        <begin position="1"/>
        <end position="120"/>
    </location>
</feature>
<name>A0A3N2PQ07_SODAK</name>
<evidence type="ECO:0000313" key="4">
    <source>
        <dbReference type="Proteomes" id="UP000272025"/>
    </source>
</evidence>
<feature type="compositionally biased region" description="Polar residues" evidence="1">
    <location>
        <begin position="511"/>
        <end position="522"/>
    </location>
</feature>
<feature type="compositionally biased region" description="Polar residues" evidence="1">
    <location>
        <begin position="89"/>
        <end position="101"/>
    </location>
</feature>